<dbReference type="InterPro" id="IPR013538">
    <property type="entry name" value="ASHA1/2-like_C"/>
</dbReference>
<dbReference type="Proteomes" id="UP001501508">
    <property type="component" value="Unassembled WGS sequence"/>
</dbReference>
<evidence type="ECO:0000259" key="2">
    <source>
        <dbReference type="Pfam" id="PF08327"/>
    </source>
</evidence>
<comment type="caution">
    <text evidence="3">The sequence shown here is derived from an EMBL/GenBank/DDBJ whole genome shotgun (WGS) entry which is preliminary data.</text>
</comment>
<reference evidence="4" key="1">
    <citation type="journal article" date="2019" name="Int. J. Syst. Evol. Microbiol.">
        <title>The Global Catalogue of Microorganisms (GCM) 10K type strain sequencing project: providing services to taxonomists for standard genome sequencing and annotation.</title>
        <authorList>
            <consortium name="The Broad Institute Genomics Platform"/>
            <consortium name="The Broad Institute Genome Sequencing Center for Infectious Disease"/>
            <person name="Wu L."/>
            <person name="Ma J."/>
        </authorList>
    </citation>
    <scope>NUCLEOTIDE SEQUENCE [LARGE SCALE GENOMIC DNA]</scope>
    <source>
        <strain evidence="4">JCM 31920</strain>
    </source>
</reference>
<comment type="similarity">
    <text evidence="1">Belongs to the AHA1 family.</text>
</comment>
<protein>
    <submittedName>
        <fullName evidence="3">SRPBCC family protein</fullName>
    </submittedName>
</protein>
<dbReference type="Pfam" id="PF08327">
    <property type="entry name" value="AHSA1"/>
    <property type="match status" value="1"/>
</dbReference>
<sequence>MSQHISPVVECQMMIRRPQHEVFQAFVDPEITTRFWFTKSSGMLETGKSVNWEWEMYGVKSTVLVKEIVPHERITIEWNTPPTIVDFEFSEVGEGKTYVIIKNYGFHQSGDELIEAVKDNTGGFTTVLDGLKAYLEHGLELNLIADKFPGQM</sequence>
<gene>
    <name evidence="3" type="ORF">GCM10023091_21430</name>
</gene>
<keyword evidence="4" id="KW-1185">Reference proteome</keyword>
<dbReference type="RefSeq" id="WP_345028739.1">
    <property type="nucleotide sequence ID" value="NZ_BAABEY010000020.1"/>
</dbReference>
<organism evidence="3 4">
    <name type="scientific">Ravibacter arvi</name>
    <dbReference type="NCBI Taxonomy" id="2051041"/>
    <lineage>
        <taxon>Bacteria</taxon>
        <taxon>Pseudomonadati</taxon>
        <taxon>Bacteroidota</taxon>
        <taxon>Cytophagia</taxon>
        <taxon>Cytophagales</taxon>
        <taxon>Spirosomataceae</taxon>
        <taxon>Ravibacter</taxon>
    </lineage>
</organism>
<dbReference type="EMBL" id="BAABEY010000020">
    <property type="protein sequence ID" value="GAA4439364.1"/>
    <property type="molecule type" value="Genomic_DNA"/>
</dbReference>
<dbReference type="CDD" id="cd08901">
    <property type="entry name" value="SRPBCC_CalC_Aha1-like_8"/>
    <property type="match status" value="1"/>
</dbReference>
<proteinExistence type="inferred from homology"/>
<evidence type="ECO:0000313" key="4">
    <source>
        <dbReference type="Proteomes" id="UP001501508"/>
    </source>
</evidence>
<name>A0ABP8LZX9_9BACT</name>
<evidence type="ECO:0000313" key="3">
    <source>
        <dbReference type="EMBL" id="GAA4439364.1"/>
    </source>
</evidence>
<dbReference type="InterPro" id="IPR023393">
    <property type="entry name" value="START-like_dom_sf"/>
</dbReference>
<dbReference type="SUPFAM" id="SSF55961">
    <property type="entry name" value="Bet v1-like"/>
    <property type="match status" value="1"/>
</dbReference>
<dbReference type="Gene3D" id="3.30.530.20">
    <property type="match status" value="1"/>
</dbReference>
<evidence type="ECO:0000256" key="1">
    <source>
        <dbReference type="ARBA" id="ARBA00006817"/>
    </source>
</evidence>
<accession>A0ABP8LZX9</accession>
<feature type="domain" description="Activator of Hsp90 ATPase homologue 1/2-like C-terminal" evidence="2">
    <location>
        <begin position="18"/>
        <end position="136"/>
    </location>
</feature>